<keyword evidence="1" id="KW-0812">Transmembrane</keyword>
<feature type="chain" id="PRO_5040794555" evidence="2">
    <location>
        <begin position="22"/>
        <end position="252"/>
    </location>
</feature>
<dbReference type="InterPro" id="IPR022472">
    <property type="entry name" value="VPLPA-CTERM"/>
</dbReference>
<dbReference type="Proteomes" id="UP001138661">
    <property type="component" value="Unassembled WGS sequence"/>
</dbReference>
<sequence>MMKYATLAGVLSLSIGSIAQASIVTGSFGGTVEAPTGATKSIEFVGDGTNQLHWGTPSHGSSTVSIGDSSSLKVNSLNFSYDHSDVKAGDVLLGTITWNNQSNYHAGASWSSNVNLSLAFVLPSVLELDQTVGFGITNTPDVYYDTSANEAAGNNPDMISSFFLDTGAFGVPVALGNGLRLTSIGFGLADADKGVGSTYNAGTGYWTNVEGGTSTISIYGNISTVPLPAGAWLLLSGLGGLVAMRRRSQRAA</sequence>
<organism evidence="3 4">
    <name type="scientific">Roseobacter insulae</name>
    <dbReference type="NCBI Taxonomy" id="2859783"/>
    <lineage>
        <taxon>Bacteria</taxon>
        <taxon>Pseudomonadati</taxon>
        <taxon>Pseudomonadota</taxon>
        <taxon>Alphaproteobacteria</taxon>
        <taxon>Rhodobacterales</taxon>
        <taxon>Roseobacteraceae</taxon>
        <taxon>Roseobacter</taxon>
    </lineage>
</organism>
<protein>
    <submittedName>
        <fullName evidence="3">VPLPA-CTERM sorting domain-containing protein</fullName>
    </submittedName>
</protein>
<feature type="signal peptide" evidence="2">
    <location>
        <begin position="1"/>
        <end position="21"/>
    </location>
</feature>
<dbReference type="NCBIfam" id="TIGR03370">
    <property type="entry name" value="VPLPA-CTERM"/>
    <property type="match status" value="1"/>
</dbReference>
<evidence type="ECO:0000313" key="4">
    <source>
        <dbReference type="Proteomes" id="UP001138661"/>
    </source>
</evidence>
<evidence type="ECO:0000256" key="1">
    <source>
        <dbReference type="SAM" id="Phobius"/>
    </source>
</evidence>
<keyword evidence="4" id="KW-1185">Reference proteome</keyword>
<dbReference type="RefSeq" id="WP_219502127.1">
    <property type="nucleotide sequence ID" value="NZ_JAHXDN010000002.1"/>
</dbReference>
<keyword evidence="1" id="KW-1133">Transmembrane helix</keyword>
<evidence type="ECO:0000313" key="3">
    <source>
        <dbReference type="EMBL" id="MBW4708106.1"/>
    </source>
</evidence>
<name>A0A9X1JYD0_9RHOB</name>
<dbReference type="InterPro" id="IPR047995">
    <property type="entry name" value="Choice_anch_K"/>
</dbReference>
<evidence type="ECO:0000256" key="2">
    <source>
        <dbReference type="SAM" id="SignalP"/>
    </source>
</evidence>
<reference evidence="3" key="1">
    <citation type="submission" date="2021-07" db="EMBL/GenBank/DDBJ databases">
        <title>Roseobacter insulae sp. nov., isolated from a tidal flat.</title>
        <authorList>
            <person name="Park S."/>
            <person name="Yoon J.-H."/>
        </authorList>
    </citation>
    <scope>NUCLEOTIDE SEQUENCE</scope>
    <source>
        <strain evidence="3">YSTF-M11</strain>
    </source>
</reference>
<proteinExistence type="predicted"/>
<dbReference type="EMBL" id="JAHXDN010000002">
    <property type="protein sequence ID" value="MBW4708106.1"/>
    <property type="molecule type" value="Genomic_DNA"/>
</dbReference>
<comment type="caution">
    <text evidence="3">The sequence shown here is derived from an EMBL/GenBank/DDBJ whole genome shotgun (WGS) entry which is preliminary data.</text>
</comment>
<dbReference type="AlphaFoldDB" id="A0A9X1JYD0"/>
<accession>A0A9X1JYD0</accession>
<dbReference type="NCBIfam" id="NF038131">
    <property type="entry name" value="choice_anch_K"/>
    <property type="match status" value="1"/>
</dbReference>
<keyword evidence="2" id="KW-0732">Signal</keyword>
<feature type="transmembrane region" description="Helical" evidence="1">
    <location>
        <begin position="225"/>
        <end position="244"/>
    </location>
</feature>
<gene>
    <name evidence="3" type="ORF">KX928_09930</name>
</gene>
<keyword evidence="1" id="KW-0472">Membrane</keyword>